<feature type="compositionally biased region" description="Polar residues" evidence="1">
    <location>
        <begin position="192"/>
        <end position="206"/>
    </location>
</feature>
<reference evidence="2 3" key="1">
    <citation type="submission" date="2018-06" db="EMBL/GenBank/DDBJ databases">
        <title>Complete Genomes of Monosporascus.</title>
        <authorList>
            <person name="Robinson A.J."/>
            <person name="Natvig D.O."/>
        </authorList>
    </citation>
    <scope>NUCLEOTIDE SEQUENCE [LARGE SCALE GENOMIC DNA]</scope>
    <source>
        <strain evidence="2 3">CBS 110550</strain>
    </source>
</reference>
<feature type="region of interest" description="Disordered" evidence="1">
    <location>
        <begin position="407"/>
        <end position="465"/>
    </location>
</feature>
<accession>A0A4Q4TBA0</accession>
<evidence type="ECO:0000256" key="1">
    <source>
        <dbReference type="SAM" id="MobiDB-lite"/>
    </source>
</evidence>
<comment type="caution">
    <text evidence="2">The sequence shown here is derived from an EMBL/GenBank/DDBJ whole genome shotgun (WGS) entry which is preliminary data.</text>
</comment>
<proteinExistence type="predicted"/>
<evidence type="ECO:0000313" key="2">
    <source>
        <dbReference type="EMBL" id="RYP03798.1"/>
    </source>
</evidence>
<protein>
    <submittedName>
        <fullName evidence="2">Uncharacterized protein</fullName>
    </submittedName>
</protein>
<dbReference type="AlphaFoldDB" id="A0A4Q4TBA0"/>
<evidence type="ECO:0000313" key="3">
    <source>
        <dbReference type="Proteomes" id="UP000293360"/>
    </source>
</evidence>
<dbReference type="EMBL" id="QJNU01000242">
    <property type="protein sequence ID" value="RYP03798.1"/>
    <property type="molecule type" value="Genomic_DNA"/>
</dbReference>
<organism evidence="2 3">
    <name type="scientific">Monosporascus ibericus</name>
    <dbReference type="NCBI Taxonomy" id="155417"/>
    <lineage>
        <taxon>Eukaryota</taxon>
        <taxon>Fungi</taxon>
        <taxon>Dikarya</taxon>
        <taxon>Ascomycota</taxon>
        <taxon>Pezizomycotina</taxon>
        <taxon>Sordariomycetes</taxon>
        <taxon>Xylariomycetidae</taxon>
        <taxon>Xylariales</taxon>
        <taxon>Xylariales incertae sedis</taxon>
        <taxon>Monosporascus</taxon>
    </lineage>
</organism>
<feature type="compositionally biased region" description="Low complexity" evidence="1">
    <location>
        <begin position="510"/>
        <end position="519"/>
    </location>
</feature>
<feature type="region of interest" description="Disordered" evidence="1">
    <location>
        <begin position="72"/>
        <end position="94"/>
    </location>
</feature>
<dbReference type="Proteomes" id="UP000293360">
    <property type="component" value="Unassembled WGS sequence"/>
</dbReference>
<gene>
    <name evidence="2" type="ORF">DL764_004910</name>
</gene>
<keyword evidence="3" id="KW-1185">Reference proteome</keyword>
<feature type="region of interest" description="Disordered" evidence="1">
    <location>
        <begin position="161"/>
        <end position="228"/>
    </location>
</feature>
<name>A0A4Q4TBA0_9PEZI</name>
<sequence length="638" mass="68088">MDYDFRKRWEHLKPHLVSGKGEAATLERLREATKYRLEGSDTESLTVEFLQYQIIGDLYRTLGKHTQVHTVDMRTDKSYPRQGGGGESRVPPPPQARLLYEQKIEKGTLLRLVADANVGLDSLARAIETNGKEYAMGTRNVAASSATTPFTAATYRAQGTEAGYQGTPPQPPSQYGGLADSRWAPGKAGAMNPQTAKTGTRNQASAPAQYPGLPGSQAPPTTPGQPRLANLSQAQAVPVVTTQFLQQNMQWELDARINLLGAKMAEPRSMGGVPWEILLPPSVDPRGSIKPYQRLLEDLLGVHLVIKDDRLGVGQTIFQLAGRPPLVRMAELHCRRMTAYRNLAAYVRHSLDAGAAPDIVEFLLAQQSDVLGRLSAEIAELGAPKQTILGTRVAAPVAPHGVYLKYSAEQPKPREGQASNTGNRTAGGDQAPRKSSSTTAGGDQASRKGKTTAVGGKASNYNTPSEPQVAAVVGGVSRATYTDTLTKILAGGEGANQGAGKRWGTNDMQGPVHSSSDGSPPGPFPRLIRLDSCPGDVRDCDYVDVQLDIDQRSSYGHRSPVTSRDQLRSGHRRPGLAVYRQANTGRHPIRVLDDSPGPIRNSSCSARDLPVSLDCAAGACSRAAVGVSPGAVTGAAPR</sequence>
<feature type="region of interest" description="Disordered" evidence="1">
    <location>
        <begin position="491"/>
        <end position="527"/>
    </location>
</feature>
<dbReference type="OrthoDB" id="4772951at2759"/>